<dbReference type="RefSeq" id="WP_094456983.1">
    <property type="nucleotide sequence ID" value="NZ_NOXU01000030.1"/>
</dbReference>
<gene>
    <name evidence="2" type="ORF">CHU95_14220</name>
</gene>
<keyword evidence="1" id="KW-0812">Transmembrane</keyword>
<keyword evidence="1" id="KW-1133">Transmembrane helix</keyword>
<dbReference type="OrthoDB" id="1441538at2"/>
<evidence type="ECO:0000313" key="2">
    <source>
        <dbReference type="EMBL" id="OYQ33540.1"/>
    </source>
</evidence>
<keyword evidence="1" id="KW-0472">Membrane</keyword>
<proteinExistence type="predicted"/>
<dbReference type="Proteomes" id="UP000216998">
    <property type="component" value="Unassembled WGS sequence"/>
</dbReference>
<sequence>MKYHPEALEPIVTFLRDIGIGVEFGPGAQNGFLPGVNIHAGVIHVDPETLVGSGDLLHEAGHIAIMPRRFHAQLGSDLEADTHRVIAQEVGEGIPSDPILAAPLQQGELMAQAWSYAAALHIGVPPACVFFPGSYKHHEYEGQHPMERWIESGSHFGLRALATVGMTGYAGLFALMGADNTLPPFPVMSRWVQD</sequence>
<name>A0A255YYP3_9PROT</name>
<dbReference type="AlphaFoldDB" id="A0A255YYP3"/>
<comment type="caution">
    <text evidence="2">The sequence shown here is derived from an EMBL/GenBank/DDBJ whole genome shotgun (WGS) entry which is preliminary data.</text>
</comment>
<reference evidence="2 3" key="1">
    <citation type="submission" date="2017-07" db="EMBL/GenBank/DDBJ databases">
        <title>Niveispirillum cyanobacteriorum sp. nov., isolated from cyanobacterial aggregates in a eutrophic lake.</title>
        <authorList>
            <person name="Cai H."/>
        </authorList>
    </citation>
    <scope>NUCLEOTIDE SEQUENCE [LARGE SCALE GENOMIC DNA]</scope>
    <source>
        <strain evidence="3">TH1-14</strain>
    </source>
</reference>
<feature type="transmembrane region" description="Helical" evidence="1">
    <location>
        <begin position="156"/>
        <end position="178"/>
    </location>
</feature>
<dbReference type="EMBL" id="NOXU01000030">
    <property type="protein sequence ID" value="OYQ33540.1"/>
    <property type="molecule type" value="Genomic_DNA"/>
</dbReference>
<evidence type="ECO:0000256" key="1">
    <source>
        <dbReference type="SAM" id="Phobius"/>
    </source>
</evidence>
<organism evidence="2 3">
    <name type="scientific">Niveispirillum lacus</name>
    <dbReference type="NCBI Taxonomy" id="1981099"/>
    <lineage>
        <taxon>Bacteria</taxon>
        <taxon>Pseudomonadati</taxon>
        <taxon>Pseudomonadota</taxon>
        <taxon>Alphaproteobacteria</taxon>
        <taxon>Rhodospirillales</taxon>
        <taxon>Azospirillaceae</taxon>
        <taxon>Niveispirillum</taxon>
    </lineage>
</organism>
<accession>A0A255YYP3</accession>
<keyword evidence="3" id="KW-1185">Reference proteome</keyword>
<protein>
    <submittedName>
        <fullName evidence="2">Uncharacterized protein</fullName>
    </submittedName>
</protein>
<evidence type="ECO:0000313" key="3">
    <source>
        <dbReference type="Proteomes" id="UP000216998"/>
    </source>
</evidence>